<gene>
    <name evidence="2" type="ORF">FHR98_002914</name>
</gene>
<dbReference type="InterPro" id="IPR010466">
    <property type="entry name" value="DUF1058"/>
</dbReference>
<reference evidence="2 3" key="1">
    <citation type="submission" date="2020-08" db="EMBL/GenBank/DDBJ databases">
        <title>Genomic Encyclopedia of Type Strains, Phase III (KMG-III): the genomes of soil and plant-associated and newly described type strains.</title>
        <authorList>
            <person name="Whitman W."/>
        </authorList>
    </citation>
    <scope>NUCLEOTIDE SEQUENCE [LARGE SCALE GENOMIC DNA]</scope>
    <source>
        <strain evidence="2 3">CECT 8803</strain>
    </source>
</reference>
<keyword evidence="1" id="KW-0732">Signal</keyword>
<dbReference type="AlphaFoldDB" id="A0A839SYG9"/>
<dbReference type="Gene3D" id="2.30.30.40">
    <property type="entry name" value="SH3 Domains"/>
    <property type="match status" value="1"/>
</dbReference>
<feature type="signal peptide" evidence="1">
    <location>
        <begin position="1"/>
        <end position="25"/>
    </location>
</feature>
<accession>A0A839SYG9</accession>
<evidence type="ECO:0000256" key="1">
    <source>
        <dbReference type="SAM" id="SignalP"/>
    </source>
</evidence>
<evidence type="ECO:0000313" key="2">
    <source>
        <dbReference type="EMBL" id="MBB3066606.1"/>
    </source>
</evidence>
<keyword evidence="3" id="KW-1185">Reference proteome</keyword>
<proteinExistence type="predicted"/>
<evidence type="ECO:0000313" key="3">
    <source>
        <dbReference type="Proteomes" id="UP000581135"/>
    </source>
</evidence>
<sequence length="181" mass="20523">MTGRRGRQVVLNALFCFGLLFSTYAEGLAQQAGSETREIERPGRTGLPLPRFASFRSDEVNLRTGPGVRYPIEWVYRRQGLPVEIVDEFETWRRVRDWEGTLGWVHQSMLSGRRTLRVQGDQVALRREPSESAALVAWLEGGVIGELKGCDGGWCRAEVAGYDGWLMRSDFYGTLPREDLQ</sequence>
<name>A0A839SYG9_9PROT</name>
<dbReference type="Proteomes" id="UP000581135">
    <property type="component" value="Unassembled WGS sequence"/>
</dbReference>
<dbReference type="Pfam" id="PF06347">
    <property type="entry name" value="SH3_4"/>
    <property type="match status" value="2"/>
</dbReference>
<dbReference type="RefSeq" id="WP_183417436.1">
    <property type="nucleotide sequence ID" value="NZ_JACHXA010000009.1"/>
</dbReference>
<organism evidence="2 3">
    <name type="scientific">Limibacillus halophilus</name>
    <dbReference type="NCBI Taxonomy" id="1579333"/>
    <lineage>
        <taxon>Bacteria</taxon>
        <taxon>Pseudomonadati</taxon>
        <taxon>Pseudomonadota</taxon>
        <taxon>Alphaproteobacteria</taxon>
        <taxon>Rhodospirillales</taxon>
        <taxon>Rhodovibrionaceae</taxon>
        <taxon>Limibacillus</taxon>
    </lineage>
</organism>
<protein>
    <submittedName>
        <fullName evidence="2">SH3-like domain-containing protein</fullName>
    </submittedName>
</protein>
<feature type="chain" id="PRO_5032471790" evidence="1">
    <location>
        <begin position="26"/>
        <end position="181"/>
    </location>
</feature>
<comment type="caution">
    <text evidence="2">The sequence shown here is derived from an EMBL/GenBank/DDBJ whole genome shotgun (WGS) entry which is preliminary data.</text>
</comment>
<dbReference type="EMBL" id="JACHXA010000009">
    <property type="protein sequence ID" value="MBB3066606.1"/>
    <property type="molecule type" value="Genomic_DNA"/>
</dbReference>